<dbReference type="AlphaFoldDB" id="A0A7U8C7H3"/>
<keyword evidence="4" id="KW-1185">Reference proteome</keyword>
<feature type="compositionally biased region" description="Basic and acidic residues" evidence="1">
    <location>
        <begin position="270"/>
        <end position="285"/>
    </location>
</feature>
<feature type="region of interest" description="Disordered" evidence="1">
    <location>
        <begin position="265"/>
        <end position="285"/>
    </location>
</feature>
<dbReference type="RefSeq" id="WP_007021996.1">
    <property type="nucleotide sequence ID" value="NZ_CH724126.1"/>
</dbReference>
<evidence type="ECO:0000313" key="3">
    <source>
        <dbReference type="EMBL" id="EAR62978.1"/>
    </source>
</evidence>
<feature type="transmembrane region" description="Helical" evidence="2">
    <location>
        <begin position="142"/>
        <end position="162"/>
    </location>
</feature>
<proteinExistence type="predicted"/>
<protein>
    <submittedName>
        <fullName evidence="3">Gamma-glutamyl phosphate reductase</fullName>
        <ecNumber evidence="3">1.2.1.41</ecNumber>
    </submittedName>
</protein>
<keyword evidence="2" id="KW-0812">Transmembrane</keyword>
<feature type="transmembrane region" description="Helical" evidence="2">
    <location>
        <begin position="16"/>
        <end position="34"/>
    </location>
</feature>
<sequence length="531" mass="60098">MKNDNKNHNSNFRRNLTVSVGLVLLAGFLLSVFYTSVASSRQAKAETLITGQQLSKQSELLIRPLLLSSDRVSLNYLLNELNELEQVAGIEVVDAKGFVVARAGISSELTIKTRLLQQEKTIGSTTLWLDSSVSKQTLLRQLWPIGIISLFTALIALLTLWFSCRQFELNAGSETETIQQEQVSFKEALAQQANDYSTETENHTTDIEDEKQYFERTPPPSSPENESSPPHFDQQQEEQAEQEQPQDLLQTNALVDLLKPEASANPQMPKFEHHPEDLPEDEAQKPDEAPLVIEEEEIHDNSMAEQASYPLSENPLLKSLNDREEVQLDLYSFEHELELILAPQDAIYLFYIDSHTASSENMHADEKATLLNVYHHLAKQVARIYNGDAELLDNKDILLRFELRDDGDSHGVNAVCAAMLFSLLYKGFNQSRIRGFQPVLSLQMSLARGHHDKHNLVQEEAHFLTRTTSSNELISHTALTEAPKLKEAMFEEADIRREDEDKVLLLKVTPKHQALLQKQANHLLTKIFSRG</sequence>
<dbReference type="EC" id="1.2.1.41" evidence="3"/>
<keyword evidence="2" id="KW-1133">Transmembrane helix</keyword>
<evidence type="ECO:0000256" key="1">
    <source>
        <dbReference type="SAM" id="MobiDB-lite"/>
    </source>
</evidence>
<dbReference type="OrthoDB" id="6084348at2"/>
<dbReference type="GO" id="GO:0004350">
    <property type="term" value="F:glutamate-5-semialdehyde dehydrogenase activity"/>
    <property type="evidence" value="ECO:0007669"/>
    <property type="project" value="UniProtKB-EC"/>
</dbReference>
<keyword evidence="2" id="KW-0472">Membrane</keyword>
<comment type="caution">
    <text evidence="3">The sequence shown here is derived from an EMBL/GenBank/DDBJ whole genome shotgun (WGS) entry which is preliminary data.</text>
</comment>
<gene>
    <name evidence="3" type="ORF">MED92_07661</name>
</gene>
<reference evidence="3 4" key="1">
    <citation type="submission" date="2006-02" db="EMBL/GenBank/DDBJ databases">
        <authorList>
            <person name="Pinhassi J."/>
            <person name="Pedros-Alio C."/>
            <person name="Ferriera S."/>
            <person name="Johnson J."/>
            <person name="Kravitz S."/>
            <person name="Halpern A."/>
            <person name="Remington K."/>
            <person name="Beeson K."/>
            <person name="Tran B."/>
            <person name="Rogers Y.-H."/>
            <person name="Friedman R."/>
            <person name="Venter J.C."/>
        </authorList>
    </citation>
    <scope>NUCLEOTIDE SEQUENCE [LARGE SCALE GENOMIC DNA]</scope>
    <source>
        <strain evidence="3 4">MED92</strain>
    </source>
</reference>
<feature type="compositionally biased region" description="Basic and acidic residues" evidence="1">
    <location>
        <begin position="200"/>
        <end position="214"/>
    </location>
</feature>
<feature type="region of interest" description="Disordered" evidence="1">
    <location>
        <begin position="192"/>
        <end position="245"/>
    </location>
</feature>
<dbReference type="Proteomes" id="UP000002171">
    <property type="component" value="Unassembled WGS sequence"/>
</dbReference>
<evidence type="ECO:0000313" key="4">
    <source>
        <dbReference type="Proteomes" id="UP000002171"/>
    </source>
</evidence>
<organism evidence="3 4">
    <name type="scientific">Neptuniibacter caesariensis</name>
    <dbReference type="NCBI Taxonomy" id="207954"/>
    <lineage>
        <taxon>Bacteria</taxon>
        <taxon>Pseudomonadati</taxon>
        <taxon>Pseudomonadota</taxon>
        <taxon>Gammaproteobacteria</taxon>
        <taxon>Oceanospirillales</taxon>
        <taxon>Oceanospirillaceae</taxon>
        <taxon>Neptuniibacter</taxon>
    </lineage>
</organism>
<name>A0A7U8C7H3_NEPCE</name>
<accession>A0A7U8C7H3</accession>
<dbReference type="EMBL" id="AAOW01000001">
    <property type="protein sequence ID" value="EAR62978.1"/>
    <property type="molecule type" value="Genomic_DNA"/>
</dbReference>
<keyword evidence="3" id="KW-0560">Oxidoreductase</keyword>
<evidence type="ECO:0000256" key="2">
    <source>
        <dbReference type="SAM" id="Phobius"/>
    </source>
</evidence>